<gene>
    <name evidence="1" type="ORF">tant81_gp014</name>
</gene>
<sequence>MGQTKEPKPKEVQQMRKLDFKNFDLEKVKLTSEGLSVTYYEKGTNAVKHMIECEGEPHPDMNEKFNLLQPYMARRLDLLAGWDFARENTRKDPEALTQAVENYNKCVERCKVSGIVYVGKDQLRGIKITGSVKCNESSVGLATPNITFSSEKLGFEQDVEDICEQIRSEVYLYVFSNKRAQQDLLDQIEEKEKEEGLI</sequence>
<evidence type="ECO:0000313" key="2">
    <source>
        <dbReference type="Proteomes" id="UP000464671"/>
    </source>
</evidence>
<keyword evidence="2" id="KW-1185">Reference proteome</keyword>
<organism evidence="1 2">
    <name type="scientific">Flavobacterium phage vB_FspS_tant8-1</name>
    <dbReference type="NCBI Taxonomy" id="2686278"/>
    <lineage>
        <taxon>Viruses</taxon>
        <taxon>Duplodnaviria</taxon>
        <taxon>Heunggongvirae</taxon>
        <taxon>Uroviricota</taxon>
        <taxon>Caudoviricetes</taxon>
        <taxon>Tantvirus</taxon>
        <taxon>Tantvirus tant</taxon>
    </lineage>
</organism>
<accession>A0A6B9LRP7</accession>
<proteinExistence type="predicted"/>
<dbReference type="Proteomes" id="UP000464671">
    <property type="component" value="Segment"/>
</dbReference>
<reference evidence="1 2" key="1">
    <citation type="journal article" date="2020" name="Viruses">
        <title>Diversity and Host Interactions Among Virulent and Temperate Baltic Sea Flavobacterium Phages.</title>
        <authorList>
            <person name="Nilsson E."/>
            <person name="Bayfield O.W."/>
            <person name="Lundin D."/>
            <person name="Antson A.A."/>
            <person name="Holmfeldt K."/>
        </authorList>
    </citation>
    <scope>NUCLEOTIDE SEQUENCE [LARGE SCALE GENOMIC DNA]</scope>
</reference>
<evidence type="ECO:0000313" key="1">
    <source>
        <dbReference type="EMBL" id="QHB40945.1"/>
    </source>
</evidence>
<protein>
    <submittedName>
        <fullName evidence="1">Uncharacterized protein</fullName>
    </submittedName>
</protein>
<dbReference type="EMBL" id="MN812239">
    <property type="protein sequence ID" value="QHB40945.1"/>
    <property type="molecule type" value="Genomic_DNA"/>
</dbReference>
<name>A0A6B9LRP7_9CAUD</name>